<keyword evidence="2 4" id="KW-0807">Transducer</keyword>
<dbReference type="PROSITE" id="PS00538">
    <property type="entry name" value="CHEMOTAXIS_TRANSDUC_1"/>
    <property type="match status" value="1"/>
</dbReference>
<dbReference type="Pfam" id="PF00672">
    <property type="entry name" value="HAMP"/>
    <property type="match status" value="1"/>
</dbReference>
<dbReference type="CDD" id="cd06225">
    <property type="entry name" value="HAMP"/>
    <property type="match status" value="1"/>
</dbReference>
<dbReference type="InterPro" id="IPR004090">
    <property type="entry name" value="Chemotax_Me-accpt_rcpt"/>
</dbReference>
<comment type="caution">
    <text evidence="10">The sequence shown here is derived from an EMBL/GenBank/DDBJ whole genome shotgun (WGS) entry which is preliminary data.</text>
</comment>
<evidence type="ECO:0000256" key="5">
    <source>
        <dbReference type="SAM" id="MobiDB-lite"/>
    </source>
</evidence>
<evidence type="ECO:0000259" key="9">
    <source>
        <dbReference type="PROSITE" id="PS51753"/>
    </source>
</evidence>
<keyword evidence="6" id="KW-1133">Transmembrane helix</keyword>
<dbReference type="InterPro" id="IPR004091">
    <property type="entry name" value="Chemotax_Me-accpt_rcpt_Me-site"/>
</dbReference>
<evidence type="ECO:0000313" key="11">
    <source>
        <dbReference type="Proteomes" id="UP001309705"/>
    </source>
</evidence>
<dbReference type="Gene3D" id="1.20.1440.210">
    <property type="match status" value="1"/>
</dbReference>
<dbReference type="PANTHER" id="PTHR43531">
    <property type="entry name" value="PROTEIN ICFG"/>
    <property type="match status" value="1"/>
</dbReference>
<evidence type="ECO:0000256" key="1">
    <source>
        <dbReference type="ARBA" id="ARBA00022500"/>
    </source>
</evidence>
<dbReference type="PROSITE" id="PS50111">
    <property type="entry name" value="CHEMOTAXIS_TRANSDUC_2"/>
    <property type="match status" value="1"/>
</dbReference>
<keyword evidence="6" id="KW-0812">Transmembrane</keyword>
<evidence type="ECO:0000259" key="7">
    <source>
        <dbReference type="PROSITE" id="PS50111"/>
    </source>
</evidence>
<keyword evidence="11" id="KW-1185">Reference proteome</keyword>
<dbReference type="SMART" id="SM00304">
    <property type="entry name" value="HAMP"/>
    <property type="match status" value="1"/>
</dbReference>
<evidence type="ECO:0000256" key="4">
    <source>
        <dbReference type="PROSITE-ProRule" id="PRU00284"/>
    </source>
</evidence>
<dbReference type="Gene3D" id="1.10.287.950">
    <property type="entry name" value="Methyl-accepting chemotaxis protein"/>
    <property type="match status" value="1"/>
</dbReference>
<feature type="domain" description="HBM" evidence="9">
    <location>
        <begin position="41"/>
        <end position="279"/>
    </location>
</feature>
<dbReference type="Pfam" id="PF16591">
    <property type="entry name" value="HBM"/>
    <property type="match status" value="1"/>
</dbReference>
<feature type="transmembrane region" description="Helical" evidence="6">
    <location>
        <begin position="14"/>
        <end position="36"/>
    </location>
</feature>
<evidence type="ECO:0000259" key="8">
    <source>
        <dbReference type="PROSITE" id="PS50885"/>
    </source>
</evidence>
<dbReference type="PROSITE" id="PS50885">
    <property type="entry name" value="HAMP"/>
    <property type="match status" value="1"/>
</dbReference>
<sequence>MAIKFEDINVGKKLGLGFFLVLIMTVIIAGAGVMHIEELKESIDKVNLSNNINNEINQAKYYRVRYSTTYNPEDIQQNNVSIDKINTYIAHAKEKSWPENISAKFPQIESMIAEYRQKQQSYIEAINKKDSVRKSWNLSETEEPLKQLGAQLITDYATPALQLLLSDLNYKLMAVRYHVRGLLLSRDEEAQEKLAAAIKEAQTALNALHQHPDLSAQQKETLTPVLGTMSVYQGRAMAYIPAYQEEMAEAQQMRTIADRLNQIIESLLNEQLRLTQHDIRSSEIQMGITALITLLLGLLVSWFISRQITTPLHNTLDMAERIATGDLTMTINTTRRDELGQLISAMSKMNANLHNMIDEIRVGVSQIFTASREIVAGNTDLSSRTEQQAAAVEQTAASMEQLTATVKQNADNAHHANTLVLSASQTAQQGGEQVNNVVKTMTDIEHSSRRIADITSVINGIAFQTNILALNAAVEAARAGEQGRGFAVVASEVRNLAQRSSQAAKEIASLIAESVEQVSNGAVLVGNAGKTMNDIVASVTQVHSIMSEIATASDEQSRGITQINQAIVEMDSTTQQNAALVEQSSAAADSLEEQAALLKQAVSVFRLSGTQDDDTPSGIALSRPSLQLNDKR</sequence>
<reference evidence="10 11" key="1">
    <citation type="journal article" date="2017" name="Int. J. Syst. Evol. Microbiol.">
        <title>Brenneria populi subsp. brevivirga subsp. nov. isolated from symptomatic bark of Populus x euramericana canker, and description of Brenneria populi subsp. populi subsp. nov.</title>
        <authorList>
            <person name="Zheng M.H."/>
            <person name="Piao C.G."/>
            <person name="Xue H."/>
            <person name="Guo M.W."/>
            <person name="Li Y."/>
        </authorList>
    </citation>
    <scope>NUCLEOTIDE SEQUENCE [LARGE SCALE GENOMIC DNA]</scope>
    <source>
        <strain evidence="10 11">D9-5</strain>
    </source>
</reference>
<dbReference type="EMBL" id="JAYWTM010000017">
    <property type="protein sequence ID" value="MEC5344075.1"/>
    <property type="molecule type" value="Genomic_DNA"/>
</dbReference>
<dbReference type="InterPro" id="IPR051310">
    <property type="entry name" value="MCP_chemotaxis"/>
</dbReference>
<evidence type="ECO:0000313" key="10">
    <source>
        <dbReference type="EMBL" id="MEC5344075.1"/>
    </source>
</evidence>
<dbReference type="InterPro" id="IPR003660">
    <property type="entry name" value="HAMP_dom"/>
</dbReference>
<keyword evidence="1" id="KW-0145">Chemotaxis</keyword>
<dbReference type="Proteomes" id="UP001309705">
    <property type="component" value="Unassembled WGS sequence"/>
</dbReference>
<dbReference type="PRINTS" id="PR00260">
    <property type="entry name" value="CHEMTRNSDUCR"/>
</dbReference>
<comment type="similarity">
    <text evidence="3">Belongs to the methyl-accepting chemotaxis (MCP) protein family.</text>
</comment>
<evidence type="ECO:0000256" key="6">
    <source>
        <dbReference type="SAM" id="Phobius"/>
    </source>
</evidence>
<dbReference type="PANTHER" id="PTHR43531:SF5">
    <property type="entry name" value="METHYL-ACCEPTING CHEMOTAXIS PROTEIN III"/>
    <property type="match status" value="1"/>
</dbReference>
<feature type="domain" description="Methyl-accepting transducer" evidence="7">
    <location>
        <begin position="363"/>
        <end position="592"/>
    </location>
</feature>
<name>A0ABU6JU64_9GAMM</name>
<dbReference type="SMART" id="SM00283">
    <property type="entry name" value="MA"/>
    <property type="match status" value="1"/>
</dbReference>
<dbReference type="Pfam" id="PF00015">
    <property type="entry name" value="MCPsignal"/>
    <property type="match status" value="1"/>
</dbReference>
<organism evidence="10 11">
    <name type="scientific">Brenneria populi</name>
    <dbReference type="NCBI Taxonomy" id="1505588"/>
    <lineage>
        <taxon>Bacteria</taxon>
        <taxon>Pseudomonadati</taxon>
        <taxon>Pseudomonadota</taxon>
        <taxon>Gammaproteobacteria</taxon>
        <taxon>Enterobacterales</taxon>
        <taxon>Pectobacteriaceae</taxon>
        <taxon>Brenneria</taxon>
    </lineage>
</organism>
<evidence type="ECO:0000256" key="2">
    <source>
        <dbReference type="ARBA" id="ARBA00023224"/>
    </source>
</evidence>
<feature type="domain" description="HAMP" evidence="8">
    <location>
        <begin position="306"/>
        <end position="358"/>
    </location>
</feature>
<proteinExistence type="inferred from homology"/>
<dbReference type="InterPro" id="IPR004089">
    <property type="entry name" value="MCPsignal_dom"/>
</dbReference>
<dbReference type="RefSeq" id="WP_327618940.1">
    <property type="nucleotide sequence ID" value="NZ_JAYWTM010000017.1"/>
</dbReference>
<accession>A0ABU6JU64</accession>
<gene>
    <name evidence="10" type="ORF">VSX58_15895</name>
</gene>
<dbReference type="SUPFAM" id="SSF58104">
    <property type="entry name" value="Methyl-accepting chemotaxis protein (MCP) signaling domain"/>
    <property type="match status" value="1"/>
</dbReference>
<feature type="region of interest" description="Disordered" evidence="5">
    <location>
        <begin position="609"/>
        <end position="632"/>
    </location>
</feature>
<dbReference type="PROSITE" id="PS51753">
    <property type="entry name" value="HBM"/>
    <property type="match status" value="1"/>
</dbReference>
<protein>
    <submittedName>
        <fullName evidence="10">Methyl-accepting chemotaxis protein</fullName>
    </submittedName>
</protein>
<dbReference type="Gene3D" id="6.10.340.10">
    <property type="match status" value="1"/>
</dbReference>
<keyword evidence="6" id="KW-0472">Membrane</keyword>
<evidence type="ECO:0000256" key="3">
    <source>
        <dbReference type="ARBA" id="ARBA00029447"/>
    </source>
</evidence>
<dbReference type="SMART" id="SM01358">
    <property type="entry name" value="HBM"/>
    <property type="match status" value="1"/>
</dbReference>
<dbReference type="InterPro" id="IPR032255">
    <property type="entry name" value="HBM"/>
</dbReference>
<dbReference type="CDD" id="cd11386">
    <property type="entry name" value="MCP_signal"/>
    <property type="match status" value="1"/>
</dbReference>